<keyword evidence="9" id="KW-1185">Reference proteome</keyword>
<gene>
    <name evidence="8" type="ORF">G210_4023</name>
</gene>
<evidence type="ECO:0000256" key="2">
    <source>
        <dbReference type="ARBA" id="ARBA00005979"/>
    </source>
</evidence>
<feature type="domain" description="NADH:flavin oxidoreductase/NADH oxidase N-terminal" evidence="7">
    <location>
        <begin position="17"/>
        <end position="364"/>
    </location>
</feature>
<dbReference type="EMBL" id="AOGT01002331">
    <property type="protein sequence ID" value="EMG45769.1"/>
    <property type="molecule type" value="Genomic_DNA"/>
</dbReference>
<dbReference type="CDD" id="cd02933">
    <property type="entry name" value="OYE_like_FMN"/>
    <property type="match status" value="1"/>
</dbReference>
<evidence type="ECO:0000256" key="1">
    <source>
        <dbReference type="ARBA" id="ARBA00001917"/>
    </source>
</evidence>
<dbReference type="FunFam" id="3.20.20.70:FF:000138">
    <property type="entry name" value="NADPH dehydrogenase 1"/>
    <property type="match status" value="1"/>
</dbReference>
<comment type="similarity">
    <text evidence="2">Belongs to the NADH:flavin oxidoreductase/NADH oxidase family.</text>
</comment>
<dbReference type="InterPro" id="IPR013785">
    <property type="entry name" value="Aldolase_TIM"/>
</dbReference>
<organism evidence="8 9">
    <name type="scientific">Candida maltosa (strain Xu316)</name>
    <name type="common">Yeast</name>
    <dbReference type="NCBI Taxonomy" id="1245528"/>
    <lineage>
        <taxon>Eukaryota</taxon>
        <taxon>Fungi</taxon>
        <taxon>Dikarya</taxon>
        <taxon>Ascomycota</taxon>
        <taxon>Saccharomycotina</taxon>
        <taxon>Pichiomycetes</taxon>
        <taxon>Debaryomycetaceae</taxon>
        <taxon>Candida/Lodderomyces clade</taxon>
        <taxon>Candida</taxon>
    </lineage>
</organism>
<dbReference type="HOGENOM" id="CLU_012153_0_0_1"/>
<dbReference type="PANTHER" id="PTHR22893:SF91">
    <property type="entry name" value="NADPH DEHYDROGENASE 2-RELATED"/>
    <property type="match status" value="1"/>
</dbReference>
<dbReference type="PANTHER" id="PTHR22893">
    <property type="entry name" value="NADH OXIDOREDUCTASE-RELATED"/>
    <property type="match status" value="1"/>
</dbReference>
<evidence type="ECO:0000256" key="3">
    <source>
        <dbReference type="ARBA" id="ARBA00022643"/>
    </source>
</evidence>
<evidence type="ECO:0000313" key="9">
    <source>
        <dbReference type="Proteomes" id="UP000011777"/>
    </source>
</evidence>
<keyword evidence="3" id="KW-0285">Flavoprotein</keyword>
<comment type="cofactor">
    <cofactor evidence="1">
        <name>FMN</name>
        <dbReference type="ChEBI" id="CHEBI:58210"/>
    </cofactor>
</comment>
<name>M3JTT3_CANMX</name>
<evidence type="ECO:0000256" key="5">
    <source>
        <dbReference type="ARBA" id="ARBA00067604"/>
    </source>
</evidence>
<dbReference type="eggNOG" id="KOG0134">
    <property type="taxonomic scope" value="Eukaryota"/>
</dbReference>
<keyword evidence="3" id="KW-0288">FMN</keyword>
<dbReference type="GO" id="GO:0010181">
    <property type="term" value="F:FMN binding"/>
    <property type="evidence" value="ECO:0007669"/>
    <property type="project" value="InterPro"/>
</dbReference>
<dbReference type="Pfam" id="PF00724">
    <property type="entry name" value="Oxidored_FMN"/>
    <property type="match status" value="1"/>
</dbReference>
<dbReference type="InterPro" id="IPR045247">
    <property type="entry name" value="Oye-like"/>
</dbReference>
<accession>M3JTT3</accession>
<evidence type="ECO:0000256" key="6">
    <source>
        <dbReference type="ARBA" id="ARBA00075326"/>
    </source>
</evidence>
<dbReference type="GO" id="GO:0003959">
    <property type="term" value="F:NADPH dehydrogenase activity"/>
    <property type="evidence" value="ECO:0007669"/>
    <property type="project" value="TreeGrafter"/>
</dbReference>
<comment type="function">
    <text evidence="4">Oxidoreductase that binds mammalian estrogens with high affinity.</text>
</comment>
<dbReference type="OrthoDB" id="276546at2759"/>
<evidence type="ECO:0000313" key="8">
    <source>
        <dbReference type="EMBL" id="EMG45769.1"/>
    </source>
</evidence>
<dbReference type="AlphaFoldDB" id="M3JTT3"/>
<comment type="caution">
    <text evidence="8">The sequence shown here is derived from an EMBL/GenBank/DDBJ whole genome shotgun (WGS) entry which is preliminary data.</text>
</comment>
<sequence length="395" mass="44518">MTITSQPVEISPLGNTKVFEPIKVGANTLNQRIAYVPTTRFRATKDHIPSDLQLEYYKARAQAPGTLLITEATYTSPQGGIDLHVPGIYNSRQAKAWKQITDAIHEQKSFAAVQLWYLGRVANAKDLKDEGLPLVGPSEVYWSEESEKLAKEAGNPLRALTVEEIDHIVNVEYPNAAKKALEAGFDYLEVHSAHGYLIDQFLNPASNKRTDEYGGSIENRARLLFRVLDKLIELVGADKVAVRFSPWATFQGVEPEGEKLHTYILQELTKRAQDGKELAYISYVEPRVSGIVDVAQGEEPGTNDFVLKAWKGRLIRAGNYTYDAPKFETIVRDVQDDRTIIGFSRFFTSNPDLVEKLKDGTPLNYYNRDEFYKYYNYGYNTYDDSAKEVTGKPLA</sequence>
<dbReference type="Gene3D" id="3.20.20.70">
    <property type="entry name" value="Aldolase class I"/>
    <property type="match status" value="1"/>
</dbReference>
<reference evidence="8 9" key="1">
    <citation type="submission" date="2013-02" db="EMBL/GenBank/DDBJ databases">
        <title>Genome sequence of Candida maltosa Xu316, a potential industrial strain for xylitol and ethanol production.</title>
        <authorList>
            <person name="Yu J."/>
            <person name="Wang Q."/>
            <person name="Geng X."/>
            <person name="Bao W."/>
            <person name="He P."/>
            <person name="Cai J."/>
        </authorList>
    </citation>
    <scope>NUCLEOTIDE SEQUENCE [LARGE SCALE GENOMIC DNA]</scope>
    <source>
        <strain evidence="9">Xu316</strain>
    </source>
</reference>
<dbReference type="STRING" id="1245528.M3JTT3"/>
<protein>
    <recommendedName>
        <fullName evidence="5">Probable NADPH dehydrogenase</fullName>
    </recommendedName>
    <alternativeName>
        <fullName evidence="6">Estrogen-binding protein</fullName>
    </alternativeName>
</protein>
<dbReference type="OMA" id="AYTANPW"/>
<evidence type="ECO:0000256" key="4">
    <source>
        <dbReference type="ARBA" id="ARBA00056646"/>
    </source>
</evidence>
<dbReference type="InterPro" id="IPR001155">
    <property type="entry name" value="OxRdtase_FMN_N"/>
</dbReference>
<evidence type="ECO:0000259" key="7">
    <source>
        <dbReference type="Pfam" id="PF00724"/>
    </source>
</evidence>
<dbReference type="Proteomes" id="UP000011777">
    <property type="component" value="Unassembled WGS sequence"/>
</dbReference>
<proteinExistence type="inferred from homology"/>
<dbReference type="GO" id="GO:0042562">
    <property type="term" value="F:hormone binding"/>
    <property type="evidence" value="ECO:0007669"/>
    <property type="project" value="UniProtKB-ARBA"/>
</dbReference>
<dbReference type="SUPFAM" id="SSF51395">
    <property type="entry name" value="FMN-linked oxidoreductases"/>
    <property type="match status" value="1"/>
</dbReference>